<proteinExistence type="predicted"/>
<accession>A0A1H2LXS7</accession>
<dbReference type="OrthoDB" id="3429377at2"/>
<protein>
    <submittedName>
        <fullName evidence="1">Uncharacterized protein</fullName>
    </submittedName>
</protein>
<dbReference type="AlphaFoldDB" id="A0A1H2LXS7"/>
<dbReference type="RefSeq" id="WP_052763082.1">
    <property type="nucleotide sequence ID" value="NZ_LBMC01000058.1"/>
</dbReference>
<dbReference type="EMBL" id="LT629791">
    <property type="protein sequence ID" value="SDU85535.1"/>
    <property type="molecule type" value="Genomic_DNA"/>
</dbReference>
<dbReference type="Proteomes" id="UP000182977">
    <property type="component" value="Chromosome I"/>
</dbReference>
<dbReference type="InterPro" id="IPR046179">
    <property type="entry name" value="DUF6188"/>
</dbReference>
<evidence type="ECO:0000313" key="1">
    <source>
        <dbReference type="EMBL" id="SDU85535.1"/>
    </source>
</evidence>
<gene>
    <name evidence="1" type="ORF">SAMN04488563_6782</name>
</gene>
<organism evidence="1 2">
    <name type="scientific">Jiangella alkaliphila</name>
    <dbReference type="NCBI Taxonomy" id="419479"/>
    <lineage>
        <taxon>Bacteria</taxon>
        <taxon>Bacillati</taxon>
        <taxon>Actinomycetota</taxon>
        <taxon>Actinomycetes</taxon>
        <taxon>Jiangellales</taxon>
        <taxon>Jiangellaceae</taxon>
        <taxon>Jiangella</taxon>
    </lineage>
</organism>
<keyword evidence="2" id="KW-1185">Reference proteome</keyword>
<reference evidence="2" key="1">
    <citation type="submission" date="2016-10" db="EMBL/GenBank/DDBJ databases">
        <authorList>
            <person name="Varghese N."/>
            <person name="Submissions S."/>
        </authorList>
    </citation>
    <scope>NUCLEOTIDE SEQUENCE [LARGE SCALE GENOMIC DNA]</scope>
    <source>
        <strain evidence="2">DSM 45079</strain>
    </source>
</reference>
<name>A0A1H2LXS7_9ACTN</name>
<dbReference type="STRING" id="419479.SAMN04488563_6782"/>
<sequence length="127" mass="13361">MNVDLSGEVLTGQDIGFTVVLRTSGGYTITIESRLTVESPTGTVQASPGPDTEADLSVHLGPLAHHRITAADVDTAGGLDIKFDGGTRLHVDPDEKYEAWTINGPDGHLIVSGPGGGLTEWPSDRQR</sequence>
<evidence type="ECO:0000313" key="2">
    <source>
        <dbReference type="Proteomes" id="UP000182977"/>
    </source>
</evidence>
<dbReference type="Pfam" id="PF19686">
    <property type="entry name" value="DUF6188"/>
    <property type="match status" value="1"/>
</dbReference>